<dbReference type="PANTHER" id="PTHR43685">
    <property type="entry name" value="GLYCOSYLTRANSFERASE"/>
    <property type="match status" value="1"/>
</dbReference>
<dbReference type="GO" id="GO:0016740">
    <property type="term" value="F:transferase activity"/>
    <property type="evidence" value="ECO:0007669"/>
    <property type="project" value="UniProtKB-KW"/>
</dbReference>
<dbReference type="Pfam" id="PF00535">
    <property type="entry name" value="Glycos_transf_2"/>
    <property type="match status" value="1"/>
</dbReference>
<sequence length="354" mass="40735">MQDTKPLVSIIIICENWNNFLSESLPYYSKLDYPNFEVFVFMTEKPSKSVIEKFPKIKFITSAETKNKPAEKRDLAIKYADGSFFAFIDDDAFPHKDWLKNAVEILQDKEVVAIGGPGVTPRRVAPEQTSGATLLEHASGWVSASPLGGFGSTYRFIPQERREVDDFPSMNLIVRAEDFKKIGGFDSSFYPGEDTKFCLDLTQKLHKKIIYDPKVLVYHHKRPLFKKHLIQNGRYGLHRGHFARILPKTSRRWFYFIPSIFALGVITGNIATIISEYTKSTALIDIYATIFQFFFGIYIFMLFINATWVFGKSKTLYIAFLTIPGVFLTHLWYGIKFIQGFIKPKMEDKYGRAE</sequence>
<dbReference type="EMBL" id="PFSJ01000007">
    <property type="protein sequence ID" value="PJC23908.1"/>
    <property type="molecule type" value="Genomic_DNA"/>
</dbReference>
<gene>
    <name evidence="3" type="ORF">CO058_01060</name>
</gene>
<keyword evidence="3" id="KW-0808">Transferase</keyword>
<dbReference type="InterPro" id="IPR029044">
    <property type="entry name" value="Nucleotide-diphossugar_trans"/>
</dbReference>
<accession>A0A2M8EMF5</accession>
<evidence type="ECO:0000313" key="3">
    <source>
        <dbReference type="EMBL" id="PJC23908.1"/>
    </source>
</evidence>
<reference evidence="4" key="1">
    <citation type="submission" date="2017-09" db="EMBL/GenBank/DDBJ databases">
        <title>Depth-based differentiation of microbial function through sediment-hosted aquifers and enrichment of novel symbionts in the deep terrestrial subsurface.</title>
        <authorList>
            <person name="Probst A.J."/>
            <person name="Ladd B."/>
            <person name="Jarett J.K."/>
            <person name="Geller-Mcgrath D.E."/>
            <person name="Sieber C.M.K."/>
            <person name="Emerson J.B."/>
            <person name="Anantharaman K."/>
            <person name="Thomas B.C."/>
            <person name="Malmstrom R."/>
            <person name="Stieglmeier M."/>
            <person name="Klingl A."/>
            <person name="Woyke T."/>
            <person name="Ryan C.M."/>
            <person name="Banfield J.F."/>
        </authorList>
    </citation>
    <scope>NUCLEOTIDE SEQUENCE [LARGE SCALE GENOMIC DNA]</scope>
</reference>
<dbReference type="Gene3D" id="3.90.550.10">
    <property type="entry name" value="Spore Coat Polysaccharide Biosynthesis Protein SpsA, Chain A"/>
    <property type="match status" value="1"/>
</dbReference>
<dbReference type="SUPFAM" id="SSF53448">
    <property type="entry name" value="Nucleotide-diphospho-sugar transferases"/>
    <property type="match status" value="1"/>
</dbReference>
<dbReference type="PANTHER" id="PTHR43685:SF2">
    <property type="entry name" value="GLYCOSYLTRANSFERASE 2-LIKE DOMAIN-CONTAINING PROTEIN"/>
    <property type="match status" value="1"/>
</dbReference>
<name>A0A2M8EMF5_UNCKA</name>
<feature type="domain" description="Glycosyltransferase 2-like" evidence="2">
    <location>
        <begin position="9"/>
        <end position="117"/>
    </location>
</feature>
<protein>
    <submittedName>
        <fullName evidence="3">Glycosyl transferase</fullName>
    </submittedName>
</protein>
<feature type="transmembrane region" description="Helical" evidence="1">
    <location>
        <begin position="253"/>
        <end position="274"/>
    </location>
</feature>
<organism evidence="3 4">
    <name type="scientific">candidate division WWE3 bacterium CG_4_9_14_0_2_um_filter_35_11</name>
    <dbReference type="NCBI Taxonomy" id="1975077"/>
    <lineage>
        <taxon>Bacteria</taxon>
        <taxon>Katanobacteria</taxon>
    </lineage>
</organism>
<dbReference type="AlphaFoldDB" id="A0A2M8EMF5"/>
<dbReference type="InterPro" id="IPR001173">
    <property type="entry name" value="Glyco_trans_2-like"/>
</dbReference>
<keyword evidence="1" id="KW-1133">Transmembrane helix</keyword>
<dbReference type="InterPro" id="IPR050834">
    <property type="entry name" value="Glycosyltransf_2"/>
</dbReference>
<feature type="transmembrane region" description="Helical" evidence="1">
    <location>
        <begin position="316"/>
        <end position="335"/>
    </location>
</feature>
<evidence type="ECO:0000313" key="4">
    <source>
        <dbReference type="Proteomes" id="UP000229756"/>
    </source>
</evidence>
<dbReference type="Proteomes" id="UP000229756">
    <property type="component" value="Unassembled WGS sequence"/>
</dbReference>
<keyword evidence="1" id="KW-0472">Membrane</keyword>
<proteinExistence type="predicted"/>
<comment type="caution">
    <text evidence="3">The sequence shown here is derived from an EMBL/GenBank/DDBJ whole genome shotgun (WGS) entry which is preliminary data.</text>
</comment>
<evidence type="ECO:0000259" key="2">
    <source>
        <dbReference type="Pfam" id="PF00535"/>
    </source>
</evidence>
<keyword evidence="1" id="KW-0812">Transmembrane</keyword>
<feature type="transmembrane region" description="Helical" evidence="1">
    <location>
        <begin position="286"/>
        <end position="310"/>
    </location>
</feature>
<evidence type="ECO:0000256" key="1">
    <source>
        <dbReference type="SAM" id="Phobius"/>
    </source>
</evidence>